<dbReference type="AlphaFoldDB" id="A0A947DFB7"/>
<dbReference type="InterPro" id="IPR036852">
    <property type="entry name" value="Peptidase_S8/S53_dom_sf"/>
</dbReference>
<dbReference type="InterPro" id="IPR001343">
    <property type="entry name" value="Hemolysn_Ca-bd"/>
</dbReference>
<dbReference type="GO" id="GO:0006508">
    <property type="term" value="P:proteolysis"/>
    <property type="evidence" value="ECO:0007669"/>
    <property type="project" value="UniProtKB-KW"/>
</dbReference>
<comment type="subcellular location">
    <subcellularLocation>
        <location evidence="1">Secreted</location>
    </subcellularLocation>
</comment>
<dbReference type="CDD" id="cd05562">
    <property type="entry name" value="Peptidases_S53_like"/>
    <property type="match status" value="1"/>
</dbReference>
<accession>A0A947DFB7</accession>
<evidence type="ECO:0000256" key="5">
    <source>
        <dbReference type="ARBA" id="ARBA00022825"/>
    </source>
</evidence>
<organism evidence="8 9">
    <name type="scientific">Leptothoe spongobia TAU-MAC 1115</name>
    <dbReference type="NCBI Taxonomy" id="1967444"/>
    <lineage>
        <taxon>Bacteria</taxon>
        <taxon>Bacillati</taxon>
        <taxon>Cyanobacteriota</taxon>
        <taxon>Cyanophyceae</taxon>
        <taxon>Nodosilineales</taxon>
        <taxon>Cymatolegaceae</taxon>
        <taxon>Leptothoe</taxon>
        <taxon>Leptothoe spongobia</taxon>
    </lineage>
</organism>
<feature type="region of interest" description="Disordered" evidence="6">
    <location>
        <begin position="652"/>
        <end position="690"/>
    </location>
</feature>
<dbReference type="PROSITE" id="PS00138">
    <property type="entry name" value="SUBTILASE_SER"/>
    <property type="match status" value="1"/>
</dbReference>
<keyword evidence="3" id="KW-0645">Protease</keyword>
<feature type="compositionally biased region" description="Basic and acidic residues" evidence="6">
    <location>
        <begin position="657"/>
        <end position="674"/>
    </location>
</feature>
<evidence type="ECO:0000256" key="2">
    <source>
        <dbReference type="ARBA" id="ARBA00022525"/>
    </source>
</evidence>
<reference evidence="8" key="1">
    <citation type="submission" date="2020-11" db="EMBL/GenBank/DDBJ databases">
        <authorList>
            <person name="Konstantinou D."/>
            <person name="Gkelis S."/>
            <person name="Popin R."/>
            <person name="Fewer D."/>
            <person name="Sivonen K."/>
        </authorList>
    </citation>
    <scope>NUCLEOTIDE SEQUENCE</scope>
    <source>
        <strain evidence="8">TAU-MAC 1115</strain>
    </source>
</reference>
<dbReference type="PRINTS" id="PR00313">
    <property type="entry name" value="CABNDNGRPT"/>
</dbReference>
<evidence type="ECO:0000256" key="6">
    <source>
        <dbReference type="SAM" id="MobiDB-lite"/>
    </source>
</evidence>
<dbReference type="InterPro" id="IPR000209">
    <property type="entry name" value="Peptidase_S8/S53_dom"/>
</dbReference>
<dbReference type="InterPro" id="IPR011049">
    <property type="entry name" value="Serralysin-like_metalloprot_C"/>
</dbReference>
<dbReference type="PANTHER" id="PTHR38340">
    <property type="entry name" value="S-LAYER PROTEIN"/>
    <property type="match status" value="1"/>
</dbReference>
<dbReference type="Gene3D" id="3.40.50.200">
    <property type="entry name" value="Peptidase S8/S53 domain"/>
    <property type="match status" value="2"/>
</dbReference>
<dbReference type="InterPro" id="IPR018511">
    <property type="entry name" value="Hemolysin-typ_Ca-bd_CS"/>
</dbReference>
<dbReference type="GO" id="GO:0005509">
    <property type="term" value="F:calcium ion binding"/>
    <property type="evidence" value="ECO:0007669"/>
    <property type="project" value="InterPro"/>
</dbReference>
<dbReference type="Gene3D" id="2.150.10.10">
    <property type="entry name" value="Serralysin-like metalloprotease, C-terminal"/>
    <property type="match status" value="2"/>
</dbReference>
<dbReference type="RefSeq" id="WP_215609123.1">
    <property type="nucleotide sequence ID" value="NZ_JADOES010000020.1"/>
</dbReference>
<reference evidence="8" key="2">
    <citation type="journal article" date="2021" name="Mar. Drugs">
        <title>Genome Reduction and Secondary Metabolism of the Marine Sponge-Associated Cyanobacterium Leptothoe.</title>
        <authorList>
            <person name="Konstantinou D."/>
            <person name="Popin R.V."/>
            <person name="Fewer D.P."/>
            <person name="Sivonen K."/>
            <person name="Gkelis S."/>
        </authorList>
    </citation>
    <scope>NUCLEOTIDE SEQUENCE</scope>
    <source>
        <strain evidence="8">TAU-MAC 1115</strain>
    </source>
</reference>
<dbReference type="SUPFAM" id="SSF51120">
    <property type="entry name" value="beta-Roll"/>
    <property type="match status" value="2"/>
</dbReference>
<evidence type="ECO:0000259" key="7">
    <source>
        <dbReference type="Pfam" id="PF00082"/>
    </source>
</evidence>
<name>A0A947DFB7_9CYAN</name>
<proteinExistence type="predicted"/>
<keyword evidence="9" id="KW-1185">Reference proteome</keyword>
<evidence type="ECO:0000256" key="1">
    <source>
        <dbReference type="ARBA" id="ARBA00004613"/>
    </source>
</evidence>
<dbReference type="Pfam" id="PF00082">
    <property type="entry name" value="Peptidase_S8"/>
    <property type="match status" value="1"/>
</dbReference>
<dbReference type="InterPro" id="IPR034075">
    <property type="entry name" value="Glr3161-like_dom"/>
</dbReference>
<dbReference type="GO" id="GO:0005576">
    <property type="term" value="C:extracellular region"/>
    <property type="evidence" value="ECO:0007669"/>
    <property type="project" value="UniProtKB-SubCell"/>
</dbReference>
<sequence length="796" mass="82254">MSYSFSQLASLLDKRTSSNVSKRTDAKTMGNDLVELSAQYSLYSLVFGETAGERFPSDDSLMQIHDGMVMVDVAAASDMELLLTELEDHGFVATAEYGVVVSGYLPIDALTAMADSEATQFIQPTYQPIIRQGSTGNQGTIALRADVAQTEFNVTGAGVTIGVLSDSFDNRGGATADQLSGDLPTVNVLQDLPGGGSDEGRAMLQLIADIAPGADLAFQTAFLGQANFAQGIIDLAAAGADIIVDDVIYLAEPFFQDGIIAQAVDQVVAEGVAYFSAAGNNGDTAYESAFRNSGISLDFGNFQVEAHDFDPGAGVDIFQSITVGAGAAINLSFQWASPYFSASGVQGATSDLDIFLLDETNQVVAASFDDNINRDPIEILSFTNTSSVDTQYSLVLGKFGGDDPSLLKYVGFGDLSIDEFDTNSGTIYGHANAAGAQAVGAAFFEESPAFGDTTPTVEAFSAVGGTPILFDTAGNLLAEPENRLKPEIVAPDGGNTTFFGQDIAADADTFPNFFGTSAAAPNAAAVAALMLEAVPEASPTDIYQALQTSALDLDNPNTLGFDVGFDDATGFGLIQADAALQALLNSQPPELPAPILVGTDQDETMMGTASQDMIQSLAGNDQIFGKAGNDEIDGGPGNDTLNGGADDDLILGGDGDDILRGDDNNDDAGGRDRIFGGAGNDRIGGKAGNDEVFGDEGNDRIWGGLGDDILTGGLGDDTLTGGNGSTSLAEIDTFVLSAGTGTDTITDFELGIDRIGLSGITTNDLSFTDNTIQLGNETLAILSGITNAAAVDFVIV</sequence>
<evidence type="ECO:0000313" key="8">
    <source>
        <dbReference type="EMBL" id="MBT9316057.1"/>
    </source>
</evidence>
<feature type="domain" description="Peptidase S8/S53" evidence="7">
    <location>
        <begin position="223"/>
        <end position="572"/>
    </location>
</feature>
<comment type="caution">
    <text evidence="8">The sequence shown here is derived from an EMBL/GenBank/DDBJ whole genome shotgun (WGS) entry which is preliminary data.</text>
</comment>
<dbReference type="InterPro" id="IPR050557">
    <property type="entry name" value="RTX_toxin/Mannuronan_C5-epim"/>
</dbReference>
<dbReference type="GO" id="GO:0004252">
    <property type="term" value="F:serine-type endopeptidase activity"/>
    <property type="evidence" value="ECO:0007669"/>
    <property type="project" value="InterPro"/>
</dbReference>
<evidence type="ECO:0000256" key="3">
    <source>
        <dbReference type="ARBA" id="ARBA00022670"/>
    </source>
</evidence>
<keyword evidence="4" id="KW-0378">Hydrolase</keyword>
<gene>
    <name evidence="8" type="ORF">IXB50_11565</name>
</gene>
<evidence type="ECO:0000256" key="4">
    <source>
        <dbReference type="ARBA" id="ARBA00022801"/>
    </source>
</evidence>
<keyword evidence="5" id="KW-0720">Serine protease</keyword>
<dbReference type="InterPro" id="IPR023828">
    <property type="entry name" value="Peptidase_S8_Ser-AS"/>
</dbReference>
<evidence type="ECO:0000313" key="9">
    <source>
        <dbReference type="Proteomes" id="UP000717364"/>
    </source>
</evidence>
<dbReference type="PANTHER" id="PTHR38340:SF1">
    <property type="entry name" value="S-LAYER PROTEIN"/>
    <property type="match status" value="1"/>
</dbReference>
<feature type="region of interest" description="Disordered" evidence="6">
    <location>
        <begin position="628"/>
        <end position="647"/>
    </location>
</feature>
<keyword evidence="2" id="KW-0964">Secreted</keyword>
<dbReference type="Proteomes" id="UP000717364">
    <property type="component" value="Unassembled WGS sequence"/>
</dbReference>
<dbReference type="Pfam" id="PF00353">
    <property type="entry name" value="HemolysinCabind"/>
    <property type="match status" value="4"/>
</dbReference>
<dbReference type="EMBL" id="JADOES010000020">
    <property type="protein sequence ID" value="MBT9316057.1"/>
    <property type="molecule type" value="Genomic_DNA"/>
</dbReference>
<dbReference type="PROSITE" id="PS00330">
    <property type="entry name" value="HEMOLYSIN_CALCIUM"/>
    <property type="match status" value="3"/>
</dbReference>
<dbReference type="SUPFAM" id="SSF52743">
    <property type="entry name" value="Subtilisin-like"/>
    <property type="match status" value="1"/>
</dbReference>
<protein>
    <submittedName>
        <fullName evidence="8">S8 family serine peptidase</fullName>
    </submittedName>
</protein>